<gene>
    <name evidence="2" type="ORF">ERS852385_01220</name>
</gene>
<dbReference type="GeneID" id="83709274"/>
<dbReference type="STRING" id="187979.ERS852385_01220"/>
<feature type="domain" description="CRISPR-associated protein Cas6 C-terminal" evidence="1">
    <location>
        <begin position="17"/>
        <end position="133"/>
    </location>
</feature>
<evidence type="ECO:0000313" key="3">
    <source>
        <dbReference type="Proteomes" id="UP000095546"/>
    </source>
</evidence>
<dbReference type="CDD" id="cd21141">
    <property type="entry name" value="Cas6_III-like"/>
    <property type="match status" value="1"/>
</dbReference>
<evidence type="ECO:0000259" key="1">
    <source>
        <dbReference type="Pfam" id="PF10040"/>
    </source>
</evidence>
<dbReference type="OrthoDB" id="425607at2"/>
<dbReference type="InterPro" id="IPR019267">
    <property type="entry name" value="CRISPR-assoc_Cas6_C"/>
</dbReference>
<organism evidence="2 3">
    <name type="scientific">Mitsuokella jalaludinii</name>
    <dbReference type="NCBI Taxonomy" id="187979"/>
    <lineage>
        <taxon>Bacteria</taxon>
        <taxon>Bacillati</taxon>
        <taxon>Bacillota</taxon>
        <taxon>Negativicutes</taxon>
        <taxon>Selenomonadales</taxon>
        <taxon>Selenomonadaceae</taxon>
        <taxon>Mitsuokella</taxon>
    </lineage>
</organism>
<keyword evidence="3" id="KW-1185">Reference proteome</keyword>
<accession>A0A173ZC53</accession>
<dbReference type="Proteomes" id="UP000095546">
    <property type="component" value="Unassembled WGS sequence"/>
</dbReference>
<name>A0A173ZC53_9FIRM</name>
<reference evidence="2 3" key="1">
    <citation type="submission" date="2015-09" db="EMBL/GenBank/DDBJ databases">
        <authorList>
            <consortium name="Pathogen Informatics"/>
        </authorList>
    </citation>
    <scope>NUCLEOTIDE SEQUENCE [LARGE SCALE GENOMIC DNA]</scope>
    <source>
        <strain evidence="2 3">2789STDY5608828</strain>
    </source>
</reference>
<dbReference type="eggNOG" id="COG5551">
    <property type="taxonomic scope" value="Bacteria"/>
</dbReference>
<dbReference type="Pfam" id="PF10040">
    <property type="entry name" value="CRISPR_Cas6"/>
    <property type="match status" value="1"/>
</dbReference>
<dbReference type="RefSeq" id="WP_051652172.1">
    <property type="nucleotide sequence ID" value="NZ_CABIWZ010000006.1"/>
</dbReference>
<evidence type="ECO:0000313" key="2">
    <source>
        <dbReference type="EMBL" id="CUN72778.1"/>
    </source>
</evidence>
<dbReference type="Gene3D" id="3.30.70.1900">
    <property type="match status" value="1"/>
</dbReference>
<dbReference type="EMBL" id="CYYU01000006">
    <property type="protein sequence ID" value="CUN72778.1"/>
    <property type="molecule type" value="Genomic_DNA"/>
</dbReference>
<sequence>MADTAFTAEQAPHGAELTCLTPTSFKRDGRYAIFPESRLIVQSLLQRWNAFCPEIPLEEEDLASKLADHAPIVRYDLHTASFSLERQRITGFRGRFALHFGGTDSMRRILALLASFAPFAGIGIKTALGMGAVTSALQYRTSSIGE</sequence>
<protein>
    <submittedName>
        <fullName evidence="2">CRISPR-associated endoribonuclease Cas6</fullName>
    </submittedName>
</protein>
<dbReference type="AlphaFoldDB" id="A0A173ZC53"/>
<proteinExistence type="predicted"/>